<name>A0ABS4HIM4_9BACI</name>
<dbReference type="RefSeq" id="WP_209482228.1">
    <property type="nucleotide sequence ID" value="NZ_JAGGKK010000030.1"/>
</dbReference>
<feature type="transmembrane region" description="Helical" evidence="1">
    <location>
        <begin position="5"/>
        <end position="21"/>
    </location>
</feature>
<evidence type="ECO:0000256" key="1">
    <source>
        <dbReference type="SAM" id="Phobius"/>
    </source>
</evidence>
<keyword evidence="1" id="KW-0472">Membrane</keyword>
<evidence type="ECO:0000313" key="2">
    <source>
        <dbReference type="EMBL" id="MBP1950770.1"/>
    </source>
</evidence>
<comment type="caution">
    <text evidence="2">The sequence shown here is derived from an EMBL/GenBank/DDBJ whole genome shotgun (WGS) entry which is preliminary data.</text>
</comment>
<accession>A0ABS4HIM4</accession>
<organism evidence="2 3">
    <name type="scientific">Virgibacillus litoralis</name>
    <dbReference type="NCBI Taxonomy" id="578221"/>
    <lineage>
        <taxon>Bacteria</taxon>
        <taxon>Bacillati</taxon>
        <taxon>Bacillota</taxon>
        <taxon>Bacilli</taxon>
        <taxon>Bacillales</taxon>
        <taxon>Bacillaceae</taxon>
        <taxon>Virgibacillus</taxon>
    </lineage>
</organism>
<feature type="transmembrane region" description="Helical" evidence="1">
    <location>
        <begin position="53"/>
        <end position="74"/>
    </location>
</feature>
<evidence type="ECO:0008006" key="4">
    <source>
        <dbReference type="Google" id="ProtNLM"/>
    </source>
</evidence>
<dbReference type="Proteomes" id="UP001519328">
    <property type="component" value="Unassembled WGS sequence"/>
</dbReference>
<gene>
    <name evidence="2" type="ORF">J2Z82_003742</name>
</gene>
<reference evidence="2 3" key="1">
    <citation type="submission" date="2021-03" db="EMBL/GenBank/DDBJ databases">
        <title>Genomic Encyclopedia of Type Strains, Phase IV (KMG-IV): sequencing the most valuable type-strain genomes for metagenomic binning, comparative biology and taxonomic classification.</title>
        <authorList>
            <person name="Goeker M."/>
        </authorList>
    </citation>
    <scope>NUCLEOTIDE SEQUENCE [LARGE SCALE GENOMIC DNA]</scope>
    <source>
        <strain evidence="2 3">DSM 21085</strain>
    </source>
</reference>
<feature type="transmembrane region" description="Helical" evidence="1">
    <location>
        <begin position="27"/>
        <end position="46"/>
    </location>
</feature>
<keyword evidence="3" id="KW-1185">Reference proteome</keyword>
<protein>
    <recommendedName>
        <fullName evidence="4">DUF3953 domain-containing protein</fullName>
    </recommendedName>
</protein>
<proteinExistence type="predicted"/>
<evidence type="ECO:0000313" key="3">
    <source>
        <dbReference type="Proteomes" id="UP001519328"/>
    </source>
</evidence>
<dbReference type="EMBL" id="JAGGKK010000030">
    <property type="protein sequence ID" value="MBP1950770.1"/>
    <property type="molecule type" value="Genomic_DNA"/>
</dbReference>
<keyword evidence="1" id="KW-0812">Transmembrane</keyword>
<keyword evidence="1" id="KW-1133">Transmembrane helix</keyword>
<sequence length="75" mass="8562">MNIAMGIIVVLGIGMFIYHFFIEEIPLYTSSLYLAVMFLLFGVDHIKERSNFGYLYIVLSALMSFMGVKELAVFL</sequence>